<proteinExistence type="predicted"/>
<sequence>MSDFDVVIAGGGVNALACAATLARHGLSVCVIERNANVGGGAITEEVTLPGFRHDLYGSSHVWIQCNEDFKAIQPELERYGLKYIEPSDHITGHPDRGGGPGIVIHKDIEKTCASIAQYSKADAARYRGVYADFEQVREGFIKAFFSPPAMPSALPRALETSEAGLRRLREFSMSARAWVESNFENDFIKAVMLNWALAPQILPDQEGAGQSFYIMIPAIHYYGQAIPEGGSMELPKAMARYVEAHGGKVMTRASVASVIVENGRAAGVRLEDGQEVRGRRATVSALDPKQTFLKLLGEERLEPGFASMVKGFSFGKISICRAQLALSEAPEFLNGADMSACPFHRIVDSMPQMIKFYAEIAMGVPPSDPFLWSACWTKLDPSRAPAGKHTLIFDTYVSNWLADGRTWDEIGEDYYACVLLPKLQQYAPNIAGDVILGHHIQHRGTLEAANLSFVEGTTNGGERIAAQLGSFRPFPGYAHYRSPVRDLYMTGPHCHPGGGISAMGTITARVMLDDMGIAPANFW</sequence>
<dbReference type="Gene3D" id="3.50.50.60">
    <property type="entry name" value="FAD/NAD(P)-binding domain"/>
    <property type="match status" value="2"/>
</dbReference>
<dbReference type="PANTHER" id="PTHR10668">
    <property type="entry name" value="PHYTOENE DEHYDROGENASE"/>
    <property type="match status" value="1"/>
</dbReference>
<dbReference type="EMBL" id="JAINVV010000007">
    <property type="protein sequence ID" value="MBY8823685.1"/>
    <property type="molecule type" value="Genomic_DNA"/>
</dbReference>
<evidence type="ECO:0000313" key="1">
    <source>
        <dbReference type="EMBL" id="MBY8823685.1"/>
    </source>
</evidence>
<protein>
    <submittedName>
        <fullName evidence="1">NAD(P)/FAD-dependent oxidoreductase</fullName>
    </submittedName>
</protein>
<keyword evidence="2" id="KW-1185">Reference proteome</keyword>
<dbReference type="SUPFAM" id="SSF51905">
    <property type="entry name" value="FAD/NAD(P)-binding domain"/>
    <property type="match status" value="1"/>
</dbReference>
<dbReference type="InterPro" id="IPR036188">
    <property type="entry name" value="FAD/NAD-bd_sf"/>
</dbReference>
<name>A0ABS7PQR1_9SPHN</name>
<evidence type="ECO:0000313" key="2">
    <source>
        <dbReference type="Proteomes" id="UP000706039"/>
    </source>
</evidence>
<accession>A0ABS7PQR1</accession>
<gene>
    <name evidence="1" type="ORF">K7G82_15375</name>
</gene>
<dbReference type="PANTHER" id="PTHR10668:SF103">
    <property type="entry name" value="PYRIDINE NUCLEOTIDE-DISULFIDE OXIDOREDUCTASE DOMAIN-CONTAINING PROTEIN 2"/>
    <property type="match status" value="1"/>
</dbReference>
<dbReference type="Proteomes" id="UP000706039">
    <property type="component" value="Unassembled WGS sequence"/>
</dbReference>
<dbReference type="Pfam" id="PF13450">
    <property type="entry name" value="NAD_binding_8"/>
    <property type="match status" value="1"/>
</dbReference>
<comment type="caution">
    <text evidence="1">The sequence shown here is derived from an EMBL/GenBank/DDBJ whole genome shotgun (WGS) entry which is preliminary data.</text>
</comment>
<reference evidence="1 2" key="1">
    <citation type="submission" date="2021-08" db="EMBL/GenBank/DDBJ databases">
        <authorList>
            <person name="Tuo L."/>
        </authorList>
    </citation>
    <scope>NUCLEOTIDE SEQUENCE [LARGE SCALE GENOMIC DNA]</scope>
    <source>
        <strain evidence="1 2">JCM 31229</strain>
    </source>
</reference>
<organism evidence="1 2">
    <name type="scientific">Sphingomonas colocasiae</name>
    <dbReference type="NCBI Taxonomy" id="1848973"/>
    <lineage>
        <taxon>Bacteria</taxon>
        <taxon>Pseudomonadati</taxon>
        <taxon>Pseudomonadota</taxon>
        <taxon>Alphaproteobacteria</taxon>
        <taxon>Sphingomonadales</taxon>
        <taxon>Sphingomonadaceae</taxon>
        <taxon>Sphingomonas</taxon>
    </lineage>
</organism>